<gene>
    <name evidence="1" type="ORF">Pyn_07470</name>
</gene>
<accession>A0A314XYI0</accession>
<sequence length="59" mass="6739">MRAHQLELECIGLEKEMATSVFQKQTTGLERRRVQASTEDLVKRLAQMNSKTMNLSEGD</sequence>
<evidence type="ECO:0000313" key="2">
    <source>
        <dbReference type="Proteomes" id="UP000250321"/>
    </source>
</evidence>
<name>A0A314XYI0_PRUYE</name>
<evidence type="ECO:0000313" key="1">
    <source>
        <dbReference type="EMBL" id="PQP97936.1"/>
    </source>
</evidence>
<proteinExistence type="predicted"/>
<reference evidence="1 2" key="1">
    <citation type="submission" date="2018-02" db="EMBL/GenBank/DDBJ databases">
        <title>Draft genome of wild Prunus yedoensis var. nudiflora.</title>
        <authorList>
            <person name="Baek S."/>
            <person name="Kim J.-H."/>
            <person name="Choi K."/>
            <person name="Kim G.-B."/>
            <person name="Cho A."/>
            <person name="Jang H."/>
            <person name="Shin C.-H."/>
            <person name="Yu H.-J."/>
            <person name="Mun J.-H."/>
        </authorList>
    </citation>
    <scope>NUCLEOTIDE SEQUENCE [LARGE SCALE GENOMIC DNA]</scope>
    <source>
        <strain evidence="2">cv. Jeju island</strain>
        <tissue evidence="1">Leaf</tissue>
    </source>
</reference>
<dbReference type="Proteomes" id="UP000250321">
    <property type="component" value="Unassembled WGS sequence"/>
</dbReference>
<keyword evidence="2" id="KW-1185">Reference proteome</keyword>
<comment type="caution">
    <text evidence="1">The sequence shown here is derived from an EMBL/GenBank/DDBJ whole genome shotgun (WGS) entry which is preliminary data.</text>
</comment>
<dbReference type="EMBL" id="PJQY01001953">
    <property type="protein sequence ID" value="PQP97936.1"/>
    <property type="molecule type" value="Genomic_DNA"/>
</dbReference>
<protein>
    <submittedName>
        <fullName evidence="1">Uncharacterized protein</fullName>
    </submittedName>
</protein>
<organism evidence="1 2">
    <name type="scientific">Prunus yedoensis var. nudiflora</name>
    <dbReference type="NCBI Taxonomy" id="2094558"/>
    <lineage>
        <taxon>Eukaryota</taxon>
        <taxon>Viridiplantae</taxon>
        <taxon>Streptophyta</taxon>
        <taxon>Embryophyta</taxon>
        <taxon>Tracheophyta</taxon>
        <taxon>Spermatophyta</taxon>
        <taxon>Magnoliopsida</taxon>
        <taxon>eudicotyledons</taxon>
        <taxon>Gunneridae</taxon>
        <taxon>Pentapetalae</taxon>
        <taxon>rosids</taxon>
        <taxon>fabids</taxon>
        <taxon>Rosales</taxon>
        <taxon>Rosaceae</taxon>
        <taxon>Amygdaloideae</taxon>
        <taxon>Amygdaleae</taxon>
        <taxon>Prunus</taxon>
    </lineage>
</organism>
<dbReference type="AlphaFoldDB" id="A0A314XYI0"/>